<evidence type="ECO:0000313" key="2">
    <source>
        <dbReference type="EMBL" id="AZA14615.1"/>
    </source>
</evidence>
<feature type="region of interest" description="Disordered" evidence="1">
    <location>
        <begin position="145"/>
        <end position="178"/>
    </location>
</feature>
<protein>
    <submittedName>
        <fullName evidence="2">Uncharacterized protein</fullName>
    </submittedName>
</protein>
<dbReference type="KEGG" id="ccho:CCHOA_11195"/>
<sequence length="178" mass="19449">MCGVFPCSEGSATHRRVVFCMGKAAAMTGSSCKLPPRAIRAIVWQRHPMSPPHKQRQAAVLGSLFALVLCCCAEVSGVSVQDGLAVLGGLQMFSASLSRFLQGTSTGWSPVTRWCVAVLVSEWPAHLSKQHHGHTLLPAAANHTIKKQRHLQSPSEEITDPDCYHPQQETTHQPRYFP</sequence>
<organism evidence="2 3">
    <name type="scientific">Corynebacterium choanae</name>
    <dbReference type="NCBI Taxonomy" id="1862358"/>
    <lineage>
        <taxon>Bacteria</taxon>
        <taxon>Bacillati</taxon>
        <taxon>Actinomycetota</taxon>
        <taxon>Actinomycetes</taxon>
        <taxon>Mycobacteriales</taxon>
        <taxon>Corynebacteriaceae</taxon>
        <taxon>Corynebacterium</taxon>
    </lineage>
</organism>
<feature type="compositionally biased region" description="Polar residues" evidence="1">
    <location>
        <begin position="167"/>
        <end position="178"/>
    </location>
</feature>
<proteinExistence type="predicted"/>
<evidence type="ECO:0000256" key="1">
    <source>
        <dbReference type="SAM" id="MobiDB-lite"/>
    </source>
</evidence>
<keyword evidence="3" id="KW-1185">Reference proteome</keyword>
<accession>A0A3G6J915</accession>
<evidence type="ECO:0000313" key="3">
    <source>
        <dbReference type="Proteomes" id="UP000269019"/>
    </source>
</evidence>
<gene>
    <name evidence="2" type="ORF">CCHOA_11195</name>
</gene>
<dbReference type="AlphaFoldDB" id="A0A3G6J915"/>
<dbReference type="EMBL" id="CP033896">
    <property type="protein sequence ID" value="AZA14615.1"/>
    <property type="molecule type" value="Genomic_DNA"/>
</dbReference>
<dbReference type="Proteomes" id="UP000269019">
    <property type="component" value="Chromosome"/>
</dbReference>
<reference evidence="2 3" key="1">
    <citation type="submission" date="2018-11" db="EMBL/GenBank/DDBJ databases">
        <authorList>
            <person name="Kleinhagauer T."/>
            <person name="Glaeser S.P."/>
            <person name="Spergser J."/>
            <person name="Ruckert C."/>
            <person name="Kaempfer P."/>
            <person name="Busse H.-J."/>
        </authorList>
    </citation>
    <scope>NUCLEOTIDE SEQUENCE [LARGE SCALE GENOMIC DNA]</scope>
    <source>
        <strain evidence="2 3">200CH</strain>
    </source>
</reference>
<name>A0A3G6J915_9CORY</name>